<dbReference type="Proteomes" id="UP000836841">
    <property type="component" value="Chromosome 6"/>
</dbReference>
<dbReference type="NCBIfam" id="TIGR02174">
    <property type="entry name" value="CXXU_selWTH"/>
    <property type="match status" value="1"/>
</dbReference>
<evidence type="ECO:0008006" key="6">
    <source>
        <dbReference type="Google" id="ProtNLM"/>
    </source>
</evidence>
<dbReference type="InterPro" id="IPR011893">
    <property type="entry name" value="Selenoprotein_Rdx-typ"/>
</dbReference>
<evidence type="ECO:0000313" key="4">
    <source>
        <dbReference type="EMBL" id="CAH2069508.1"/>
    </source>
</evidence>
<feature type="non-terminal residue" evidence="4">
    <location>
        <position position="1"/>
    </location>
</feature>
<dbReference type="InterPro" id="IPR036249">
    <property type="entry name" value="Thioredoxin-like_sf"/>
</dbReference>
<dbReference type="GO" id="GO:0004791">
    <property type="term" value="F:thioredoxin-disulfide reductase (NADPH) activity"/>
    <property type="evidence" value="ECO:0007669"/>
    <property type="project" value="TreeGrafter"/>
</dbReference>
<evidence type="ECO:0000256" key="3">
    <source>
        <dbReference type="SAM" id="Phobius"/>
    </source>
</evidence>
<evidence type="ECO:0000313" key="5">
    <source>
        <dbReference type="Proteomes" id="UP000836841"/>
    </source>
</evidence>
<dbReference type="PANTHER" id="PTHR13544">
    <property type="entry name" value="SELENOPROTEIN T"/>
    <property type="match status" value="1"/>
</dbReference>
<evidence type="ECO:0000256" key="1">
    <source>
        <dbReference type="ARBA" id="ARBA00022729"/>
    </source>
</evidence>
<evidence type="ECO:0000256" key="2">
    <source>
        <dbReference type="ARBA" id="ARBA00023284"/>
    </source>
</evidence>
<dbReference type="Pfam" id="PF10262">
    <property type="entry name" value="Rdx"/>
    <property type="match status" value="1"/>
</dbReference>
<feature type="transmembrane region" description="Helical" evidence="3">
    <location>
        <begin position="54"/>
        <end position="72"/>
    </location>
</feature>
<dbReference type="FunFam" id="3.40.30.10:FF:000305">
    <property type="entry name" value="SelT-like protein"/>
    <property type="match status" value="1"/>
</dbReference>
<gene>
    <name evidence="4" type="ORF">TAV2_LOCUS21045</name>
</gene>
<organism evidence="4 5">
    <name type="scientific">Thlaspi arvense</name>
    <name type="common">Field penny-cress</name>
    <dbReference type="NCBI Taxonomy" id="13288"/>
    <lineage>
        <taxon>Eukaryota</taxon>
        <taxon>Viridiplantae</taxon>
        <taxon>Streptophyta</taxon>
        <taxon>Embryophyta</taxon>
        <taxon>Tracheophyta</taxon>
        <taxon>Spermatophyta</taxon>
        <taxon>Magnoliopsida</taxon>
        <taxon>eudicotyledons</taxon>
        <taxon>Gunneridae</taxon>
        <taxon>Pentapetalae</taxon>
        <taxon>rosids</taxon>
        <taxon>malvids</taxon>
        <taxon>Brassicales</taxon>
        <taxon>Brassicaceae</taxon>
        <taxon>Thlaspideae</taxon>
        <taxon>Thlaspi</taxon>
    </lineage>
</organism>
<proteinExistence type="predicted"/>
<keyword evidence="3" id="KW-0812">Transmembrane</keyword>
<accession>A0AAU9SM29</accession>
<keyword evidence="5" id="KW-1185">Reference proteome</keyword>
<dbReference type="SUPFAM" id="SSF52833">
    <property type="entry name" value="Thioredoxin-like"/>
    <property type="match status" value="1"/>
</dbReference>
<keyword evidence="3" id="KW-1133">Transmembrane helix</keyword>
<keyword evidence="3" id="KW-0472">Membrane</keyword>
<dbReference type="EMBL" id="OU466862">
    <property type="protein sequence ID" value="CAH2069508.1"/>
    <property type="molecule type" value="Genomic_DNA"/>
</dbReference>
<protein>
    <recommendedName>
        <fullName evidence="6">SelT-like protein</fullName>
    </recommendedName>
</protein>
<dbReference type="InterPro" id="IPR019389">
    <property type="entry name" value="Selenoprotein_T"/>
</dbReference>
<reference evidence="4 5" key="1">
    <citation type="submission" date="2022-03" db="EMBL/GenBank/DDBJ databases">
        <authorList>
            <person name="Nunn A."/>
            <person name="Chopra R."/>
            <person name="Nunn A."/>
            <person name="Contreras Garrido A."/>
        </authorList>
    </citation>
    <scope>NUCLEOTIDE SEQUENCE [LARGE SCALE GENOMIC DNA]</scope>
</reference>
<name>A0AAU9SM29_THLAR</name>
<feature type="non-terminal residue" evidence="4">
    <location>
        <position position="275"/>
    </location>
</feature>
<keyword evidence="2" id="KW-0676">Redox-active center</keyword>
<keyword evidence="1" id="KW-0732">Signal</keyword>
<dbReference type="GO" id="GO:0005789">
    <property type="term" value="C:endoplasmic reticulum membrane"/>
    <property type="evidence" value="ECO:0007669"/>
    <property type="project" value="TreeGrafter"/>
</dbReference>
<sequence>VNNKWDSGVTGSKQGINIYLSPSSSSIGFYTSSLVSLLTLFIGVFIFAMDKAQLILLGLPIFLFCSDLFNLFTPPPPKPQHHRPHQPPHIPQQQRPSAFIPETLDFPLQKSNSLGGAVGYGNTVEINFCVSCSFKGTAVTMKKMLETAFPGLDVVLANYPAPAPKRLLAKVVPVAQMGVIGMIVAGDRVFPMIGITQPPAWFHSLRANRFGSMASTWLVGNFLQSYLQSSGAFEVLCNGELVFSKLKEGRFPGEIELRDLISKTLTGPSIVAGSY</sequence>
<dbReference type="GO" id="GO:0045454">
    <property type="term" value="P:cell redox homeostasis"/>
    <property type="evidence" value="ECO:0007669"/>
    <property type="project" value="TreeGrafter"/>
</dbReference>
<dbReference type="AlphaFoldDB" id="A0AAU9SM29"/>
<dbReference type="Gene3D" id="3.40.30.10">
    <property type="entry name" value="Glutaredoxin"/>
    <property type="match status" value="1"/>
</dbReference>
<feature type="transmembrane region" description="Helical" evidence="3">
    <location>
        <begin position="27"/>
        <end position="47"/>
    </location>
</feature>
<dbReference type="PANTHER" id="PTHR13544:SF11">
    <property type="entry name" value="SELT-LIKE PROTEIN"/>
    <property type="match status" value="1"/>
</dbReference>